<protein>
    <submittedName>
        <fullName evidence="7">Uncharacterized protein</fullName>
    </submittedName>
</protein>
<proteinExistence type="inferred from homology"/>
<dbReference type="Proteomes" id="UP000886595">
    <property type="component" value="Unassembled WGS sequence"/>
</dbReference>
<comment type="caution">
    <text evidence="7">The sequence shown here is derived from an EMBL/GenBank/DDBJ whole genome shotgun (WGS) entry which is preliminary data.</text>
</comment>
<dbReference type="GO" id="GO:0030906">
    <property type="term" value="C:retromer, cargo-selective complex"/>
    <property type="evidence" value="ECO:0007669"/>
    <property type="project" value="InterPro"/>
</dbReference>
<evidence type="ECO:0000256" key="6">
    <source>
        <dbReference type="SAM" id="MobiDB-lite"/>
    </source>
</evidence>
<dbReference type="PANTHER" id="PTHR13673:SF0">
    <property type="entry name" value="VPS35 ENDOSOMAL PROTEIN-SORTING FACTOR-LIKE"/>
    <property type="match status" value="1"/>
</dbReference>
<dbReference type="PANTHER" id="PTHR13673">
    <property type="entry name" value="ESOPHAGEAL CANCER ASSOCIATED PROTEIN"/>
    <property type="match status" value="1"/>
</dbReference>
<keyword evidence="8" id="KW-1185">Reference proteome</keyword>
<keyword evidence="3" id="KW-0813">Transport</keyword>
<dbReference type="AlphaFoldDB" id="A0A8X7PEU6"/>
<evidence type="ECO:0000256" key="4">
    <source>
        <dbReference type="ARBA" id="ARBA00022753"/>
    </source>
</evidence>
<dbReference type="OrthoDB" id="1734063at2759"/>
<accession>A0A8X7PEU6</accession>
<dbReference type="InterPro" id="IPR005378">
    <property type="entry name" value="Vps35"/>
</dbReference>
<gene>
    <name evidence="7" type="ORF">Bca52824_080722</name>
</gene>
<evidence type="ECO:0000256" key="1">
    <source>
        <dbReference type="ARBA" id="ARBA00004177"/>
    </source>
</evidence>
<evidence type="ECO:0000256" key="3">
    <source>
        <dbReference type="ARBA" id="ARBA00022448"/>
    </source>
</evidence>
<dbReference type="InterPro" id="IPR016024">
    <property type="entry name" value="ARM-type_fold"/>
</dbReference>
<dbReference type="GO" id="GO:0005768">
    <property type="term" value="C:endosome"/>
    <property type="evidence" value="ECO:0007669"/>
    <property type="project" value="UniProtKB-SubCell"/>
</dbReference>
<sequence length="1168" mass="130653">MPFWKASALTTRYDRLKELMDFWSMLLATATIPVVKTHRIRTVSLNFAVGLRYALRPIETVFCGSPINCSPPCSSFVVDLRRDCRDSLAGDVGGKDGLKNLHGGHDSISHVLIASNPYRYVVELDLESVSLPGIQSDNTGYDECIKDCDKAVEKDRKLRPGKEQLEKVSTGSRQERLVLLALLLLCTPSPLMCMCSPQSCDQSVGERGLSLKLTVWIGGNPVEGNVETELESLEIERRVCYLATKGIKITDRLLGEESQKAMEFEFRRRDYGADHESHLLPRSRTQKHPLSSPIASRQHQMKTVRDNDPPDFFDPLRGLDVNASAEDKVEEEEEADTSLSTEAVTQELTKEWKSLKRILIQRFPVSKVISFSPISNVITKGFKVETPSAQSHLEETGSEKTSLEETAKVMDQQEYLAKVRELIDGITKAWEAEDRVTSLKLSIKVTKLLMDTTVLQFYPTVFVVVTDMLDMVGDMVWERIKEKAEHDVDGTIICTLPNDFQASDICLEARETCYNWFCKVGSVRELLPRIYLELAILPCWRFLINQPREVLDRLVMMVRGLADPLASLYCRLYMVHRMQKLGFCRSGYLIKCVKDIEDVLAPILVGKDGCSYITDEKKLLFNLMEPAIEYIMKCLLLTGRQENNVLGILEELGFGRNKSQPSDNSSHVSILLHHLLKALPSEIVSSQAMEILHMIKCSNDCSFSQVLNYRLLGNRLCEGRSQEGFLSSIVNEIMQAASQYQTLYDYLRIMDAYVDLLLQNKMENHLDALLDDIVTLARDKFLSEEEQASLQSIILKLLSHFEDLQKVLSLNHFIEILDLMSGTSKKSVNMHLLSMGTRNGCICDSTTVQLLFEVSQGLYDATDFVNIKDDDNRQTSHLISRFVEMVDYGAERERQLLFLAECRGAFSGIHELKETLVRSSNTLAVKAGKKHINFVKSCLAFSEVTIPSVTVPTKQINLYLETAEVALLGGLISHTDGLVMSAVECLEDVAPTDGLKSIDADSMASVVCNLCSLLVMVPGNPEKGVLEILKSIFSATCSSSWAMSRLKVKILCAIISLLSTLAQDNLPYRSANPEIIGNDLLFFGDSSYKNELVSWSQLVVGELVDAIEQESSQTARGNIALEACNCISSALVMNEKVSQLCLRLLETAKGCLGAADRYLEATKQSLHL</sequence>
<dbReference type="GO" id="GO:0015031">
    <property type="term" value="P:protein transport"/>
    <property type="evidence" value="ECO:0007669"/>
    <property type="project" value="UniProtKB-KW"/>
</dbReference>
<name>A0A8X7PEU6_BRACI</name>
<keyword evidence="4" id="KW-0967">Endosome</keyword>
<comment type="subcellular location">
    <subcellularLocation>
        <location evidence="1">Endosome</location>
    </subcellularLocation>
</comment>
<feature type="region of interest" description="Disordered" evidence="6">
    <location>
        <begin position="277"/>
        <end position="318"/>
    </location>
</feature>
<comment type="similarity">
    <text evidence="2">Belongs to the VPS35L family.</text>
</comment>
<dbReference type="GO" id="GO:0005829">
    <property type="term" value="C:cytosol"/>
    <property type="evidence" value="ECO:0007669"/>
    <property type="project" value="GOC"/>
</dbReference>
<dbReference type="EMBL" id="JAAMPC010000016">
    <property type="protein sequence ID" value="KAG2250586.1"/>
    <property type="molecule type" value="Genomic_DNA"/>
</dbReference>
<evidence type="ECO:0000313" key="7">
    <source>
        <dbReference type="EMBL" id="KAG2250586.1"/>
    </source>
</evidence>
<reference evidence="7 8" key="1">
    <citation type="submission" date="2020-02" db="EMBL/GenBank/DDBJ databases">
        <authorList>
            <person name="Ma Q."/>
            <person name="Huang Y."/>
            <person name="Song X."/>
            <person name="Pei D."/>
        </authorList>
    </citation>
    <scope>NUCLEOTIDE SEQUENCE [LARGE SCALE GENOMIC DNA]</scope>
    <source>
        <strain evidence="7">Sxm20200214</strain>
        <tissue evidence="7">Leaf</tissue>
    </source>
</reference>
<dbReference type="GO" id="GO:0042147">
    <property type="term" value="P:retrograde transport, endosome to Golgi"/>
    <property type="evidence" value="ECO:0007669"/>
    <property type="project" value="InterPro"/>
</dbReference>
<dbReference type="GO" id="GO:0032456">
    <property type="term" value="P:endocytic recycling"/>
    <property type="evidence" value="ECO:0007669"/>
    <property type="project" value="InterPro"/>
</dbReference>
<dbReference type="SUPFAM" id="SSF48371">
    <property type="entry name" value="ARM repeat"/>
    <property type="match status" value="1"/>
</dbReference>
<keyword evidence="5" id="KW-0653">Protein transport</keyword>
<evidence type="ECO:0000256" key="2">
    <source>
        <dbReference type="ARBA" id="ARBA00010704"/>
    </source>
</evidence>
<evidence type="ECO:0000313" key="8">
    <source>
        <dbReference type="Proteomes" id="UP000886595"/>
    </source>
</evidence>
<dbReference type="Pfam" id="PF03635">
    <property type="entry name" value="Vps35"/>
    <property type="match status" value="1"/>
</dbReference>
<evidence type="ECO:0000256" key="5">
    <source>
        <dbReference type="ARBA" id="ARBA00022927"/>
    </source>
</evidence>
<organism evidence="7 8">
    <name type="scientific">Brassica carinata</name>
    <name type="common">Ethiopian mustard</name>
    <name type="synonym">Abyssinian cabbage</name>
    <dbReference type="NCBI Taxonomy" id="52824"/>
    <lineage>
        <taxon>Eukaryota</taxon>
        <taxon>Viridiplantae</taxon>
        <taxon>Streptophyta</taxon>
        <taxon>Embryophyta</taxon>
        <taxon>Tracheophyta</taxon>
        <taxon>Spermatophyta</taxon>
        <taxon>Magnoliopsida</taxon>
        <taxon>eudicotyledons</taxon>
        <taxon>Gunneridae</taxon>
        <taxon>Pentapetalae</taxon>
        <taxon>rosids</taxon>
        <taxon>malvids</taxon>
        <taxon>Brassicales</taxon>
        <taxon>Brassicaceae</taxon>
        <taxon>Brassiceae</taxon>
        <taxon>Brassica</taxon>
    </lineage>
</organism>
<dbReference type="InterPro" id="IPR029705">
    <property type="entry name" value="VPS35L"/>
</dbReference>